<comment type="catalytic activity">
    <reaction evidence="4">
        <text>(sulfur carrier)-H + L-cysteine = (sulfur carrier)-SH + L-alanine</text>
        <dbReference type="Rhea" id="RHEA:43892"/>
        <dbReference type="Rhea" id="RHEA-COMP:14737"/>
        <dbReference type="Rhea" id="RHEA-COMP:14739"/>
        <dbReference type="ChEBI" id="CHEBI:29917"/>
        <dbReference type="ChEBI" id="CHEBI:35235"/>
        <dbReference type="ChEBI" id="CHEBI:57972"/>
        <dbReference type="ChEBI" id="CHEBI:64428"/>
        <dbReference type="EC" id="2.8.1.7"/>
    </reaction>
</comment>
<feature type="domain" description="Aminotransferase class V" evidence="6">
    <location>
        <begin position="40"/>
        <end position="435"/>
    </location>
</feature>
<dbReference type="EMBL" id="KT982360">
    <property type="protein sequence ID" value="AOR51120.1"/>
    <property type="molecule type" value="Genomic_DNA"/>
</dbReference>
<protein>
    <submittedName>
        <fullName evidence="7">Class V aminotransferase</fullName>
    </submittedName>
</protein>
<dbReference type="InterPro" id="IPR015422">
    <property type="entry name" value="PyrdxlP-dep_Trfase_small"/>
</dbReference>
<evidence type="ECO:0000313" key="7">
    <source>
        <dbReference type="EMBL" id="AOR51120.1"/>
    </source>
</evidence>
<dbReference type="AlphaFoldDB" id="A0A1C9U4Q4"/>
<keyword evidence="7" id="KW-0032">Aminotransferase</keyword>
<dbReference type="PANTHER" id="PTHR43586:SF8">
    <property type="entry name" value="CYSTEINE DESULFURASE 1, CHLOROPLASTIC"/>
    <property type="match status" value="1"/>
</dbReference>
<proteinExistence type="inferred from homology"/>
<dbReference type="InterPro" id="IPR000192">
    <property type="entry name" value="Aminotrans_V_dom"/>
</dbReference>
<keyword evidence="7" id="KW-0808">Transferase</keyword>
<name>A0A1C9U4Q4_9BACT</name>
<organism evidence="7">
    <name type="scientific">uncultured bacterium pAW1</name>
    <dbReference type="NCBI Taxonomy" id="1781155"/>
    <lineage>
        <taxon>Bacteria</taxon>
        <taxon>environmental samples</taxon>
    </lineage>
</organism>
<comment type="similarity">
    <text evidence="2">Belongs to the class-V pyridoxal-phosphate-dependent aminotransferase family. Csd subfamily.</text>
</comment>
<accession>A0A1C9U4Q4</accession>
<evidence type="ECO:0000256" key="4">
    <source>
        <dbReference type="ARBA" id="ARBA00050776"/>
    </source>
</evidence>
<keyword evidence="3" id="KW-0663">Pyridoxal phosphate</keyword>
<dbReference type="InterPro" id="IPR020578">
    <property type="entry name" value="Aminotrans_V_PyrdxlP_BS"/>
</dbReference>
<evidence type="ECO:0000256" key="5">
    <source>
        <dbReference type="RuleBase" id="RU004504"/>
    </source>
</evidence>
<evidence type="ECO:0000256" key="1">
    <source>
        <dbReference type="ARBA" id="ARBA00001933"/>
    </source>
</evidence>
<dbReference type="Gene3D" id="3.90.1150.10">
    <property type="entry name" value="Aspartate Aminotransferase, domain 1"/>
    <property type="match status" value="1"/>
</dbReference>
<comment type="cofactor">
    <cofactor evidence="1 5">
        <name>pyridoxal 5'-phosphate</name>
        <dbReference type="ChEBI" id="CHEBI:597326"/>
    </cofactor>
</comment>
<reference evidence="7" key="1">
    <citation type="journal article" date="2016" name="Sci. Rep.">
        <title>Triclosan Resistome from Metagenome Reveals Diverse Enoyl Acyl Carrier Protein Reductases and Selective Enrichment of Triclosan Resistance Genes.</title>
        <authorList>
            <person name="Khan R."/>
            <person name="Kong H.G."/>
            <person name="Jung Y.H."/>
            <person name="Choi J."/>
            <person name="Baek K.Y."/>
            <person name="Hwang E.C."/>
            <person name="Lee S.W."/>
        </authorList>
    </citation>
    <scope>NUCLEOTIDE SEQUENCE</scope>
</reference>
<dbReference type="Gene3D" id="3.40.640.10">
    <property type="entry name" value="Type I PLP-dependent aspartate aminotransferase-like (Major domain)"/>
    <property type="match status" value="1"/>
</dbReference>
<evidence type="ECO:0000259" key="6">
    <source>
        <dbReference type="Pfam" id="PF00266"/>
    </source>
</evidence>
<dbReference type="InterPro" id="IPR015424">
    <property type="entry name" value="PyrdxlP-dep_Trfase"/>
</dbReference>
<sequence length="475" mass="52313">MCPHVEELVSNEKYSIAGLPKLLIGADTVVPTLHGPKRYINFDNAASTPTFGPIAESVTSFLRWYSNVHRGTGFKSQLSSWMYERARDLVTEFVGADLRSHVVIFTKNSTEALNKIANRFPLQRGDIIITTLMEHHSNELPWRRVGRVVHVGLNPDGTISKDDFLAQLKRHGSKVKLVALTGASNVTGYINDLDFFAREAHRIGAKILVDGAQLVPHRPVDMKPNDPDHRIDYLVFSGHKMYAPFGVGVLVGDKQTFEQGEPDSVGGGVVDIVTLEEAYWTDLPDKEEAGTPDIIGVVALGKAIKMFDALGWDAIIDHESELTAYALTELAKIPGVTVYGDADPSRAQQRLGVISLNIGDLPHGLSAAILSYEGAIGVRSGCFCAHTYVKSLLKVSDDDSLLLEQAILNRDRSQIPGAFRMSFGLYNTIDEVDLFLAQVRKIAAGDYHKDYVLDIESGGYTPRGLTLNFEDYFRL</sequence>
<dbReference type="SUPFAM" id="SSF53383">
    <property type="entry name" value="PLP-dependent transferases"/>
    <property type="match status" value="1"/>
</dbReference>
<dbReference type="GO" id="GO:0008483">
    <property type="term" value="F:transaminase activity"/>
    <property type="evidence" value="ECO:0007669"/>
    <property type="project" value="UniProtKB-KW"/>
</dbReference>
<dbReference type="PANTHER" id="PTHR43586">
    <property type="entry name" value="CYSTEINE DESULFURASE"/>
    <property type="match status" value="1"/>
</dbReference>
<evidence type="ECO:0000256" key="3">
    <source>
        <dbReference type="ARBA" id="ARBA00022898"/>
    </source>
</evidence>
<dbReference type="InterPro" id="IPR015421">
    <property type="entry name" value="PyrdxlP-dep_Trfase_major"/>
</dbReference>
<dbReference type="Pfam" id="PF00266">
    <property type="entry name" value="Aminotran_5"/>
    <property type="match status" value="1"/>
</dbReference>
<dbReference type="PROSITE" id="PS00595">
    <property type="entry name" value="AA_TRANSFER_CLASS_5"/>
    <property type="match status" value="1"/>
</dbReference>
<evidence type="ECO:0000256" key="2">
    <source>
        <dbReference type="ARBA" id="ARBA00010447"/>
    </source>
</evidence>
<dbReference type="GO" id="GO:0031071">
    <property type="term" value="F:cysteine desulfurase activity"/>
    <property type="evidence" value="ECO:0007669"/>
    <property type="project" value="UniProtKB-EC"/>
</dbReference>